<proteinExistence type="predicted"/>
<keyword evidence="2" id="KW-1185">Reference proteome</keyword>
<accession>A0ABM9CKT9</accession>
<reference evidence="1" key="1">
    <citation type="submission" date="2022-01" db="EMBL/GenBank/DDBJ databases">
        <authorList>
            <person name="Criscuolo A."/>
        </authorList>
    </citation>
    <scope>NUCLEOTIDE SEQUENCE</scope>
    <source>
        <strain evidence="1">CIP111893</strain>
    </source>
</reference>
<sequence length="72" mass="8425">MENYKIPARELKETIDSIFVKCGYDKTTIFSRNEDLLMQISEFEKEQPSPYADWVLVRKIQGKKVYLAFSSG</sequence>
<dbReference type="Proteomes" id="UP000838686">
    <property type="component" value="Unassembled WGS sequence"/>
</dbReference>
<evidence type="ECO:0000313" key="1">
    <source>
        <dbReference type="EMBL" id="CAH1215714.1"/>
    </source>
</evidence>
<protein>
    <submittedName>
        <fullName evidence="1">Uncharacterized protein</fullName>
    </submittedName>
</protein>
<evidence type="ECO:0000313" key="2">
    <source>
        <dbReference type="Proteomes" id="UP000838686"/>
    </source>
</evidence>
<dbReference type="EMBL" id="CAKMMF010000025">
    <property type="protein sequence ID" value="CAH1215714.1"/>
    <property type="molecule type" value="Genomic_DNA"/>
</dbReference>
<gene>
    <name evidence="1" type="ORF">PAECIP111893_04012</name>
</gene>
<organism evidence="1 2">
    <name type="scientific">Paenibacillus plantiphilus</name>
    <dbReference type="NCBI Taxonomy" id="2905650"/>
    <lineage>
        <taxon>Bacteria</taxon>
        <taxon>Bacillati</taxon>
        <taxon>Bacillota</taxon>
        <taxon>Bacilli</taxon>
        <taxon>Bacillales</taxon>
        <taxon>Paenibacillaceae</taxon>
        <taxon>Paenibacillus</taxon>
    </lineage>
</organism>
<comment type="caution">
    <text evidence="1">The sequence shown here is derived from an EMBL/GenBank/DDBJ whole genome shotgun (WGS) entry which is preliminary data.</text>
</comment>
<name>A0ABM9CKT9_9BACL</name>